<evidence type="ECO:0000313" key="1">
    <source>
        <dbReference type="EMBL" id="CAL1356802.1"/>
    </source>
</evidence>
<organism evidence="1 2">
    <name type="scientific">Linum trigynum</name>
    <dbReference type="NCBI Taxonomy" id="586398"/>
    <lineage>
        <taxon>Eukaryota</taxon>
        <taxon>Viridiplantae</taxon>
        <taxon>Streptophyta</taxon>
        <taxon>Embryophyta</taxon>
        <taxon>Tracheophyta</taxon>
        <taxon>Spermatophyta</taxon>
        <taxon>Magnoliopsida</taxon>
        <taxon>eudicotyledons</taxon>
        <taxon>Gunneridae</taxon>
        <taxon>Pentapetalae</taxon>
        <taxon>rosids</taxon>
        <taxon>fabids</taxon>
        <taxon>Malpighiales</taxon>
        <taxon>Linaceae</taxon>
        <taxon>Linum</taxon>
    </lineage>
</organism>
<keyword evidence="2" id="KW-1185">Reference proteome</keyword>
<gene>
    <name evidence="1" type="ORF">LTRI10_LOCUS4478</name>
</gene>
<dbReference type="EMBL" id="OZ034813">
    <property type="protein sequence ID" value="CAL1356802.1"/>
    <property type="molecule type" value="Genomic_DNA"/>
</dbReference>
<evidence type="ECO:0000313" key="2">
    <source>
        <dbReference type="Proteomes" id="UP001497516"/>
    </source>
</evidence>
<accession>A0AAV2CJR5</accession>
<sequence>MGKYGFKLAREAQRREIERSITEGFLSTASIVSRRSFVGDSDQITRGAVPFVWEIQTRKSRIPPKSSHNLRNLPCVYGRKMSFLAIWIRDFGSHGGKLKMFPGRIRRNV</sequence>
<protein>
    <submittedName>
        <fullName evidence="1">Uncharacterized protein</fullName>
    </submittedName>
</protein>
<dbReference type="AlphaFoldDB" id="A0AAV2CJR5"/>
<dbReference type="Proteomes" id="UP001497516">
    <property type="component" value="Chromosome 1"/>
</dbReference>
<name>A0AAV2CJR5_9ROSI</name>
<proteinExistence type="predicted"/>
<reference evidence="1 2" key="1">
    <citation type="submission" date="2024-04" db="EMBL/GenBank/DDBJ databases">
        <authorList>
            <person name="Fracassetti M."/>
        </authorList>
    </citation>
    <scope>NUCLEOTIDE SEQUENCE [LARGE SCALE GENOMIC DNA]</scope>
</reference>